<dbReference type="Proteomes" id="UP000887563">
    <property type="component" value="Unplaced"/>
</dbReference>
<protein>
    <submittedName>
        <fullName evidence="2">Uncharacterized protein</fullName>
    </submittedName>
</protein>
<name>A0A914MYJ1_MELIC</name>
<reference evidence="2" key="1">
    <citation type="submission" date="2022-11" db="UniProtKB">
        <authorList>
            <consortium name="WormBaseParasite"/>
        </authorList>
    </citation>
    <scope>IDENTIFICATION</scope>
</reference>
<evidence type="ECO:0000313" key="2">
    <source>
        <dbReference type="WBParaSite" id="Minc3s02495g30319"/>
    </source>
</evidence>
<organism evidence="1 2">
    <name type="scientific">Meloidogyne incognita</name>
    <name type="common">Southern root-knot nematode worm</name>
    <name type="synonym">Oxyuris incognita</name>
    <dbReference type="NCBI Taxonomy" id="6306"/>
    <lineage>
        <taxon>Eukaryota</taxon>
        <taxon>Metazoa</taxon>
        <taxon>Ecdysozoa</taxon>
        <taxon>Nematoda</taxon>
        <taxon>Chromadorea</taxon>
        <taxon>Rhabditida</taxon>
        <taxon>Tylenchina</taxon>
        <taxon>Tylenchomorpha</taxon>
        <taxon>Tylenchoidea</taxon>
        <taxon>Meloidogynidae</taxon>
        <taxon>Meloidogyninae</taxon>
        <taxon>Meloidogyne</taxon>
        <taxon>Meloidogyne incognita group</taxon>
    </lineage>
</organism>
<accession>A0A914MYJ1</accession>
<sequence length="80" mass="8905">MVQLVPELSGGHVPVFHQDGSFRMIRAYTAAECIGCATSNCLQLWTLSLLLGISNNHTKLNLTFYSHLALTTKFIRLLLD</sequence>
<proteinExistence type="predicted"/>
<dbReference type="AlphaFoldDB" id="A0A914MYJ1"/>
<keyword evidence="1" id="KW-1185">Reference proteome</keyword>
<evidence type="ECO:0000313" key="1">
    <source>
        <dbReference type="Proteomes" id="UP000887563"/>
    </source>
</evidence>
<dbReference type="WBParaSite" id="Minc3s02495g30319">
    <property type="protein sequence ID" value="Minc3s02495g30319"/>
    <property type="gene ID" value="Minc3s02495g30319"/>
</dbReference>